<feature type="domain" description="AMP-dependent synthetase/ligase" evidence="5">
    <location>
        <begin position="37"/>
        <end position="404"/>
    </location>
</feature>
<dbReference type="Pfam" id="PF00501">
    <property type="entry name" value="AMP-binding"/>
    <property type="match status" value="1"/>
</dbReference>
<sequence>MTALVERKANWEATWSNFQWVIPEHFNIAHAVCDRHAKDPDKIAMIHETESGEVETWTFRQIQQSANRLANALEGLGIQPGERVGIVLPQCPETGIAHMAIYKTGAVALPLANLFGPEALKYRLQDSGAKVVITDLENREKIHEIMDELEELEYLILLDDKSEKGELSWKRLLDSSSDEYVTRKTSSEDPCWVIYTSGTTGNPKGALHAHRALLGHLPGYELSHDFAPQPGDLAWTPADWAWIGGLANILLCSWFHGIPVLGFRFRRFDPEKALALIEKHRIRNTFLPPTALKFMRQLPQCSSRHETSLRSIMSAGEPLGAEMLKWGEECLDVRINEMYGQTEVNYFIGNCQTLTSAKPGSMGRPYPGHRAAVIDEDGNLLGPGEMGEIAFHAPGDPIVFLKYWNNEKGTHEKFSGDWIRSGDEGSLDEDGFFWFSGRT</sequence>
<dbReference type="PANTHER" id="PTHR43605">
    <property type="entry name" value="ACYL-COENZYME A SYNTHETASE"/>
    <property type="match status" value="1"/>
</dbReference>
<evidence type="ECO:0000256" key="1">
    <source>
        <dbReference type="ARBA" id="ARBA00006432"/>
    </source>
</evidence>
<dbReference type="InterPro" id="IPR051087">
    <property type="entry name" value="Mitochondrial_ACSM"/>
</dbReference>
<protein>
    <recommendedName>
        <fullName evidence="5">AMP-dependent synthetase/ligase domain-containing protein</fullName>
    </recommendedName>
</protein>
<dbReference type="GO" id="GO:0006637">
    <property type="term" value="P:acyl-CoA metabolic process"/>
    <property type="evidence" value="ECO:0007669"/>
    <property type="project" value="TreeGrafter"/>
</dbReference>
<dbReference type="GO" id="GO:0006633">
    <property type="term" value="P:fatty acid biosynthetic process"/>
    <property type="evidence" value="ECO:0007669"/>
    <property type="project" value="TreeGrafter"/>
</dbReference>
<gene>
    <name evidence="6" type="ORF">METZ01_LOCUS236187</name>
</gene>
<evidence type="ECO:0000256" key="4">
    <source>
        <dbReference type="ARBA" id="ARBA00022840"/>
    </source>
</evidence>
<keyword evidence="4" id="KW-0067">ATP-binding</keyword>
<reference evidence="6" key="1">
    <citation type="submission" date="2018-05" db="EMBL/GenBank/DDBJ databases">
        <authorList>
            <person name="Lanie J.A."/>
            <person name="Ng W.-L."/>
            <person name="Kazmierczak K.M."/>
            <person name="Andrzejewski T.M."/>
            <person name="Davidsen T.M."/>
            <person name="Wayne K.J."/>
            <person name="Tettelin H."/>
            <person name="Glass J.I."/>
            <person name="Rusch D."/>
            <person name="Podicherti R."/>
            <person name="Tsui H.-C.T."/>
            <person name="Winkler M.E."/>
        </authorList>
    </citation>
    <scope>NUCLEOTIDE SEQUENCE</scope>
</reference>
<accession>A0A382H9B4</accession>
<proteinExistence type="inferred from homology"/>
<name>A0A382H9B4_9ZZZZ</name>
<dbReference type="PANTHER" id="PTHR43605:SF10">
    <property type="entry name" value="ACYL-COA SYNTHETASE MEDIUM CHAIN FAMILY MEMBER 3"/>
    <property type="match status" value="1"/>
</dbReference>
<evidence type="ECO:0000259" key="5">
    <source>
        <dbReference type="Pfam" id="PF00501"/>
    </source>
</evidence>
<dbReference type="GO" id="GO:0005524">
    <property type="term" value="F:ATP binding"/>
    <property type="evidence" value="ECO:0007669"/>
    <property type="project" value="UniProtKB-KW"/>
</dbReference>
<evidence type="ECO:0000256" key="3">
    <source>
        <dbReference type="ARBA" id="ARBA00022741"/>
    </source>
</evidence>
<dbReference type="GO" id="GO:0004321">
    <property type="term" value="F:fatty-acyl-CoA synthase activity"/>
    <property type="evidence" value="ECO:0007669"/>
    <property type="project" value="TreeGrafter"/>
</dbReference>
<evidence type="ECO:0000313" key="6">
    <source>
        <dbReference type="EMBL" id="SVB83333.1"/>
    </source>
</evidence>
<dbReference type="InterPro" id="IPR020845">
    <property type="entry name" value="AMP-binding_CS"/>
</dbReference>
<dbReference type="GO" id="GO:0015645">
    <property type="term" value="F:fatty acid ligase activity"/>
    <property type="evidence" value="ECO:0007669"/>
    <property type="project" value="TreeGrafter"/>
</dbReference>
<keyword evidence="3" id="KW-0547">Nucleotide-binding</keyword>
<feature type="non-terminal residue" evidence="6">
    <location>
        <position position="439"/>
    </location>
</feature>
<dbReference type="SUPFAM" id="SSF56801">
    <property type="entry name" value="Acetyl-CoA synthetase-like"/>
    <property type="match status" value="1"/>
</dbReference>
<dbReference type="AlphaFoldDB" id="A0A382H9B4"/>
<dbReference type="PROSITE" id="PS00455">
    <property type="entry name" value="AMP_BINDING"/>
    <property type="match status" value="1"/>
</dbReference>
<dbReference type="InterPro" id="IPR000873">
    <property type="entry name" value="AMP-dep_synth/lig_dom"/>
</dbReference>
<keyword evidence="2" id="KW-0436">Ligase</keyword>
<dbReference type="EMBL" id="UINC01059668">
    <property type="protein sequence ID" value="SVB83333.1"/>
    <property type="molecule type" value="Genomic_DNA"/>
</dbReference>
<dbReference type="Gene3D" id="3.40.50.12780">
    <property type="entry name" value="N-terminal domain of ligase-like"/>
    <property type="match status" value="1"/>
</dbReference>
<dbReference type="InterPro" id="IPR042099">
    <property type="entry name" value="ANL_N_sf"/>
</dbReference>
<comment type="similarity">
    <text evidence="1">Belongs to the ATP-dependent AMP-binding enzyme family.</text>
</comment>
<evidence type="ECO:0000256" key="2">
    <source>
        <dbReference type="ARBA" id="ARBA00022598"/>
    </source>
</evidence>
<organism evidence="6">
    <name type="scientific">marine metagenome</name>
    <dbReference type="NCBI Taxonomy" id="408172"/>
    <lineage>
        <taxon>unclassified sequences</taxon>
        <taxon>metagenomes</taxon>
        <taxon>ecological metagenomes</taxon>
    </lineage>
</organism>